<feature type="compositionally biased region" description="Basic and acidic residues" evidence="1">
    <location>
        <begin position="89"/>
        <end position="108"/>
    </location>
</feature>
<evidence type="ECO:0000313" key="2">
    <source>
        <dbReference type="EMBL" id="CAB3387882.1"/>
    </source>
</evidence>
<accession>A0A8S1E335</accession>
<feature type="compositionally biased region" description="Acidic residues" evidence="1">
    <location>
        <begin position="163"/>
        <end position="193"/>
    </location>
</feature>
<dbReference type="AlphaFoldDB" id="A0A8S1E335"/>
<feature type="region of interest" description="Disordered" evidence="1">
    <location>
        <begin position="1"/>
        <end position="193"/>
    </location>
</feature>
<comment type="caution">
    <text evidence="2">The sequence shown here is derived from an EMBL/GenBank/DDBJ whole genome shotgun (WGS) entry which is preliminary data.</text>
</comment>
<dbReference type="Proteomes" id="UP000494165">
    <property type="component" value="Unassembled WGS sequence"/>
</dbReference>
<feature type="compositionally biased region" description="Acidic residues" evidence="1">
    <location>
        <begin position="71"/>
        <end position="83"/>
    </location>
</feature>
<sequence>MDQQLESSSSAGGPRKRKSYRVLHSNKLPRQTKYNWRKKAAEEDDNTCITQAMDQTDDAEETTDIIPSPGDESDGESESDEDSQQTRMMMHDQSVDRCSDGVDQPSRESDDDGHNEEEPEYELERRASSIQNSSPSEIDVDADDDTMSFTTTSSGSSSLNDSELVDDESDVDEDCDEEINNEQQEEESNEDLLPEEFQNNESYSPFMKLPQVPLYPPDGPSVAEITLVILSILIKHNSTDALKTEIFRGLNLLLRTNFFPDNQYKLKKLYKKATNDTMECHLFCKKCMKYVGLKEDKLCCPSCSEFIKKSEKEENFFFTAKLKNILSSTLEKNSQSYDGNFAEMPLVRSDGEEKVFSDLPDGSIHAALRGKFGPSIHTYNLFGDAAPAFEASKKTIFALMLAPNFIKKSERSRNVKLAAIWVGRKEPAMNVVLQPFVKEARYLAEKGIEWTDHNGDARNCKIFPLTAVADSVARPKMIGSCVHNAQFGCTWCYHPNDAIGQSYNRYTFREPCPPLRTNVSWKADLETALNTGEPCKGVQNESVLLDLPGFLIPENIGVEHMHAADVGHSKTVLKLWTSNFRQDYYIYTPAKRMLLDKNISEVRLPTLKNARLLTKFTDFKSWKASQTKLWTLHLSVPLLIEVQKPKDVAVWARFVAAYWLLNQSTITETDLITAQTYLEEHSQGYETLYGTLVMTSNLHQTLHWPLAVARMGPLQNFSAYQYEGRFPDIKKDISSTKATAQQCSEGSK</sequence>
<proteinExistence type="predicted"/>
<keyword evidence="3" id="KW-1185">Reference proteome</keyword>
<reference evidence="2 3" key="1">
    <citation type="submission" date="2020-04" db="EMBL/GenBank/DDBJ databases">
        <authorList>
            <person name="Alioto T."/>
            <person name="Alioto T."/>
            <person name="Gomez Garrido J."/>
        </authorList>
    </citation>
    <scope>NUCLEOTIDE SEQUENCE [LARGE SCALE GENOMIC DNA]</scope>
</reference>
<gene>
    <name evidence="2" type="ORF">CLODIP_2_CD10949</name>
</gene>
<dbReference type="PANTHER" id="PTHR46579:SF1">
    <property type="entry name" value="F5_8 TYPE C DOMAIN-CONTAINING PROTEIN"/>
    <property type="match status" value="1"/>
</dbReference>
<protein>
    <recommendedName>
        <fullName evidence="4">Transposase domain-containing protein</fullName>
    </recommendedName>
</protein>
<feature type="compositionally biased region" description="Polar residues" evidence="1">
    <location>
        <begin position="1"/>
        <end position="11"/>
    </location>
</feature>
<evidence type="ECO:0008006" key="4">
    <source>
        <dbReference type="Google" id="ProtNLM"/>
    </source>
</evidence>
<feature type="compositionally biased region" description="Low complexity" evidence="1">
    <location>
        <begin position="147"/>
        <end position="162"/>
    </location>
</feature>
<dbReference type="EMBL" id="CADEPI010000646">
    <property type="protein sequence ID" value="CAB3387882.1"/>
    <property type="molecule type" value="Genomic_DNA"/>
</dbReference>
<evidence type="ECO:0000313" key="3">
    <source>
        <dbReference type="Proteomes" id="UP000494165"/>
    </source>
</evidence>
<organism evidence="2 3">
    <name type="scientific">Cloeon dipterum</name>
    <dbReference type="NCBI Taxonomy" id="197152"/>
    <lineage>
        <taxon>Eukaryota</taxon>
        <taxon>Metazoa</taxon>
        <taxon>Ecdysozoa</taxon>
        <taxon>Arthropoda</taxon>
        <taxon>Hexapoda</taxon>
        <taxon>Insecta</taxon>
        <taxon>Pterygota</taxon>
        <taxon>Palaeoptera</taxon>
        <taxon>Ephemeroptera</taxon>
        <taxon>Pisciforma</taxon>
        <taxon>Baetidae</taxon>
        <taxon>Cloeon</taxon>
    </lineage>
</organism>
<feature type="compositionally biased region" description="Acidic residues" evidence="1">
    <location>
        <begin position="109"/>
        <end position="121"/>
    </location>
</feature>
<dbReference type="OrthoDB" id="7791141at2759"/>
<name>A0A8S1E335_9INSE</name>
<dbReference type="PANTHER" id="PTHR46579">
    <property type="entry name" value="F5/8 TYPE C DOMAIN-CONTAINING PROTEIN-RELATED"/>
    <property type="match status" value="1"/>
</dbReference>
<evidence type="ECO:0000256" key="1">
    <source>
        <dbReference type="SAM" id="MobiDB-lite"/>
    </source>
</evidence>